<evidence type="ECO:0000313" key="10">
    <source>
        <dbReference type="EMBL" id="CAB4922698.1"/>
    </source>
</evidence>
<dbReference type="PROSITE" id="PS50968">
    <property type="entry name" value="BIOTINYL_LIPOYL"/>
    <property type="match status" value="1"/>
</dbReference>
<dbReference type="PROSITE" id="PS50975">
    <property type="entry name" value="ATP_GRASP"/>
    <property type="match status" value="1"/>
</dbReference>
<proteinExistence type="predicted"/>
<sequence length="673" mass="69554">MPDRVLIANRGEIAVRVARTLAARGIESVAVFSPEDAGAPHARACDHAVALPADPARSPYLDVQRLVAVAVEQGCDAVHPGYGFLAERADAAQAFVDAGVTWIGPPPAAIDLLGDKIRSKETAAAAGVPVVPGLEGADVDERAVVAFADEAGLPLLLKATAGGGGKGMRRVDDRDAIPSAVDAARREAQAAFGRGELLVERLVKPARHVEVQVAVDGHGGAWAIGERECSLQRRHQKVLEEAPAACLTDAERTAFHDAAKQLAVAAGYRNLGTVEFLLDVSGAANEDGTRPFYFLEMNARLQVEHPVTELVHGLDLVALQLRIADGEPLALGEDDPAARRAGTAERDPGPPAAVGHAIEARITAERIAAGPDGPRFLPAVGPVLDYTEPTGPGVRVDSGIERGTVVTTAFDPMLMKVIAHGRDRPQALARLDRALAGLVLLGVETNAGFLRRLLHRDEVVADASTTTLLEELLAEPDAGAGLAGPPAEDRERALAALAVDRHRRAAGSAGPGAFATPDAWRIGAAGRVLLELQDPDDDRVDVLVGVGPGGLEVTVGDRTAPAADPGARTAVDGPWTWVHDAGGTWSFRDVPEVAGGPGAVAGGLLAPLPGVVLAVRAAVGDAVTAGQSLVVVESMKMELDVAAPHDGTVTALDVAVGDHVARGQVLAAVEEQA</sequence>
<dbReference type="PANTHER" id="PTHR18866:SF126">
    <property type="entry name" value="BIOTIN CARBOXYLASE"/>
    <property type="match status" value="1"/>
</dbReference>
<dbReference type="EMBL" id="CAFBMK010000115">
    <property type="protein sequence ID" value="CAB4922698.1"/>
    <property type="molecule type" value="Genomic_DNA"/>
</dbReference>
<dbReference type="InterPro" id="IPR011053">
    <property type="entry name" value="Single_hybrid_motif"/>
</dbReference>
<evidence type="ECO:0000256" key="6">
    <source>
        <dbReference type="SAM" id="MobiDB-lite"/>
    </source>
</evidence>
<dbReference type="SUPFAM" id="SSF56059">
    <property type="entry name" value="Glutathione synthetase ATP-binding domain-like"/>
    <property type="match status" value="1"/>
</dbReference>
<evidence type="ECO:0000256" key="3">
    <source>
        <dbReference type="ARBA" id="ARBA00022741"/>
    </source>
</evidence>
<dbReference type="PROSITE" id="PS00867">
    <property type="entry name" value="CPSASE_2"/>
    <property type="match status" value="1"/>
</dbReference>
<dbReference type="Pfam" id="PF00364">
    <property type="entry name" value="Biotin_lipoyl"/>
    <property type="match status" value="1"/>
</dbReference>
<dbReference type="AlphaFoldDB" id="A0A6J7HT00"/>
<dbReference type="SUPFAM" id="SSF51246">
    <property type="entry name" value="Rudiment single hybrid motif"/>
    <property type="match status" value="1"/>
</dbReference>
<evidence type="ECO:0000259" key="9">
    <source>
        <dbReference type="PROSITE" id="PS50979"/>
    </source>
</evidence>
<feature type="compositionally biased region" description="Basic and acidic residues" evidence="6">
    <location>
        <begin position="336"/>
        <end position="348"/>
    </location>
</feature>
<dbReference type="InterPro" id="IPR005482">
    <property type="entry name" value="Biotin_COase_C"/>
</dbReference>
<dbReference type="InterPro" id="IPR016185">
    <property type="entry name" value="PreATP-grasp_dom_sf"/>
</dbReference>
<dbReference type="PROSITE" id="PS50979">
    <property type="entry name" value="BC"/>
    <property type="match status" value="1"/>
</dbReference>
<feature type="domain" description="ATP-grasp" evidence="8">
    <location>
        <begin position="120"/>
        <end position="325"/>
    </location>
</feature>
<dbReference type="Gene3D" id="3.30.470.20">
    <property type="entry name" value="ATP-grasp fold, B domain"/>
    <property type="match status" value="1"/>
</dbReference>
<evidence type="ECO:0000259" key="8">
    <source>
        <dbReference type="PROSITE" id="PS50975"/>
    </source>
</evidence>
<evidence type="ECO:0000259" key="7">
    <source>
        <dbReference type="PROSITE" id="PS50968"/>
    </source>
</evidence>
<dbReference type="SUPFAM" id="SSF51230">
    <property type="entry name" value="Single hybrid motif"/>
    <property type="match status" value="1"/>
</dbReference>
<dbReference type="InterPro" id="IPR050856">
    <property type="entry name" value="Biotin_carboxylase_complex"/>
</dbReference>
<evidence type="ECO:0000256" key="5">
    <source>
        <dbReference type="ARBA" id="ARBA00023267"/>
    </source>
</evidence>
<dbReference type="GO" id="GO:0005524">
    <property type="term" value="F:ATP binding"/>
    <property type="evidence" value="ECO:0007669"/>
    <property type="project" value="UniProtKB-KW"/>
</dbReference>
<feature type="region of interest" description="Disordered" evidence="6">
    <location>
        <begin position="330"/>
        <end position="353"/>
    </location>
</feature>
<protein>
    <submittedName>
        <fullName evidence="10">Unannotated protein</fullName>
    </submittedName>
</protein>
<dbReference type="InterPro" id="IPR011761">
    <property type="entry name" value="ATP-grasp"/>
</dbReference>
<organism evidence="10">
    <name type="scientific">freshwater metagenome</name>
    <dbReference type="NCBI Taxonomy" id="449393"/>
    <lineage>
        <taxon>unclassified sequences</taxon>
        <taxon>metagenomes</taxon>
        <taxon>ecological metagenomes</taxon>
    </lineage>
</organism>
<dbReference type="CDD" id="cd06850">
    <property type="entry name" value="biotinyl_domain"/>
    <property type="match status" value="1"/>
</dbReference>
<dbReference type="GO" id="GO:0016874">
    <property type="term" value="F:ligase activity"/>
    <property type="evidence" value="ECO:0007669"/>
    <property type="project" value="UniProtKB-KW"/>
</dbReference>
<reference evidence="10" key="1">
    <citation type="submission" date="2020-05" db="EMBL/GenBank/DDBJ databases">
        <authorList>
            <person name="Chiriac C."/>
            <person name="Salcher M."/>
            <person name="Ghai R."/>
            <person name="Kavagutti S V."/>
        </authorList>
    </citation>
    <scope>NUCLEOTIDE SEQUENCE</scope>
</reference>
<dbReference type="Gene3D" id="2.40.50.100">
    <property type="match status" value="1"/>
</dbReference>
<name>A0A6J7HT00_9ZZZZ</name>
<accession>A0A6J7HT00</accession>
<evidence type="ECO:0000256" key="4">
    <source>
        <dbReference type="ARBA" id="ARBA00022840"/>
    </source>
</evidence>
<dbReference type="PANTHER" id="PTHR18866">
    <property type="entry name" value="CARBOXYLASE:PYRUVATE/ACETYL-COA/PROPIONYL-COA CARBOXYLASE"/>
    <property type="match status" value="1"/>
</dbReference>
<dbReference type="SMART" id="SM00878">
    <property type="entry name" value="Biotin_carb_C"/>
    <property type="match status" value="1"/>
</dbReference>
<keyword evidence="2" id="KW-0436">Ligase</keyword>
<dbReference type="InterPro" id="IPR005479">
    <property type="entry name" value="CPAse_ATP-bd"/>
</dbReference>
<dbReference type="GO" id="GO:0046872">
    <property type="term" value="F:metal ion binding"/>
    <property type="evidence" value="ECO:0007669"/>
    <property type="project" value="InterPro"/>
</dbReference>
<feature type="domain" description="Biotin carboxylation" evidence="9">
    <location>
        <begin position="1"/>
        <end position="474"/>
    </location>
</feature>
<dbReference type="SUPFAM" id="SSF52440">
    <property type="entry name" value="PreATP-grasp domain"/>
    <property type="match status" value="1"/>
</dbReference>
<comment type="cofactor">
    <cofactor evidence="1">
        <name>biotin</name>
        <dbReference type="ChEBI" id="CHEBI:57586"/>
    </cofactor>
</comment>
<dbReference type="Pfam" id="PF02786">
    <property type="entry name" value="CPSase_L_D2"/>
    <property type="match status" value="1"/>
</dbReference>
<gene>
    <name evidence="10" type="ORF">UFOPK3564_01927</name>
</gene>
<keyword evidence="3" id="KW-0547">Nucleotide-binding</keyword>
<dbReference type="Pfam" id="PF00289">
    <property type="entry name" value="Biotin_carb_N"/>
    <property type="match status" value="1"/>
</dbReference>
<dbReference type="Pfam" id="PF02785">
    <property type="entry name" value="Biotin_carb_C"/>
    <property type="match status" value="1"/>
</dbReference>
<dbReference type="InterPro" id="IPR000089">
    <property type="entry name" value="Biotin_lipoyl"/>
</dbReference>
<evidence type="ECO:0000256" key="1">
    <source>
        <dbReference type="ARBA" id="ARBA00001953"/>
    </source>
</evidence>
<feature type="domain" description="Lipoyl-binding" evidence="7">
    <location>
        <begin position="591"/>
        <end position="670"/>
    </location>
</feature>
<dbReference type="InterPro" id="IPR011764">
    <property type="entry name" value="Biotin_carboxylation_dom"/>
</dbReference>
<dbReference type="InterPro" id="IPR011054">
    <property type="entry name" value="Rudment_hybrid_motif"/>
</dbReference>
<dbReference type="InterPro" id="IPR005481">
    <property type="entry name" value="BC-like_N"/>
</dbReference>
<keyword evidence="5" id="KW-0092">Biotin</keyword>
<keyword evidence="4" id="KW-0067">ATP-binding</keyword>
<evidence type="ECO:0000256" key="2">
    <source>
        <dbReference type="ARBA" id="ARBA00022598"/>
    </source>
</evidence>